<keyword evidence="8" id="KW-0472">Membrane</keyword>
<dbReference type="PANTHER" id="PTHR31600:SF2">
    <property type="entry name" value="GAMETE ENRICHED GENE 10 PROTEIN-RELATED"/>
    <property type="match status" value="1"/>
</dbReference>
<evidence type="ECO:0000256" key="4">
    <source>
        <dbReference type="ARBA" id="ARBA00022741"/>
    </source>
</evidence>
<feature type="transmembrane region" description="Helical" evidence="8">
    <location>
        <begin position="1753"/>
        <end position="1775"/>
    </location>
</feature>
<dbReference type="EMBL" id="BEGY01000002">
    <property type="protein sequence ID" value="GAX73193.1"/>
    <property type="molecule type" value="Genomic_DNA"/>
</dbReference>
<dbReference type="GO" id="GO:0016301">
    <property type="term" value="F:kinase activity"/>
    <property type="evidence" value="ECO:0007669"/>
    <property type="project" value="UniProtKB-KW"/>
</dbReference>
<dbReference type="Pfam" id="PF13426">
    <property type="entry name" value="PAS_9"/>
    <property type="match status" value="1"/>
</dbReference>
<evidence type="ECO:0000259" key="9">
    <source>
        <dbReference type="PROSITE" id="PS50112"/>
    </source>
</evidence>
<keyword evidence="1" id="KW-0157">Chromophore</keyword>
<evidence type="ECO:0000256" key="3">
    <source>
        <dbReference type="ARBA" id="ARBA00022679"/>
    </source>
</evidence>
<dbReference type="Gene3D" id="3.30.450.20">
    <property type="entry name" value="PAS domain"/>
    <property type="match status" value="1"/>
</dbReference>
<keyword evidence="3" id="KW-0808">Transferase</keyword>
<feature type="transmembrane region" description="Helical" evidence="8">
    <location>
        <begin position="1542"/>
        <end position="1563"/>
    </location>
</feature>
<gene>
    <name evidence="10" type="ORF">CEUSTIGMA_g646.t1</name>
</gene>
<feature type="transmembrane region" description="Helical" evidence="8">
    <location>
        <begin position="84"/>
        <end position="102"/>
    </location>
</feature>
<keyword evidence="4" id="KW-0547">Nucleotide-binding</keyword>
<feature type="domain" description="PAS" evidence="9">
    <location>
        <begin position="630"/>
        <end position="691"/>
    </location>
</feature>
<feature type="transmembrane region" description="Helical" evidence="8">
    <location>
        <begin position="1894"/>
        <end position="1914"/>
    </location>
</feature>
<dbReference type="STRING" id="1157962.A0A250WQV3"/>
<accession>A0A250WQV3</accession>
<dbReference type="PANTHER" id="PTHR31600">
    <property type="entry name" value="TINY MACROCYSTS PROTEIN B-RELATED"/>
    <property type="match status" value="1"/>
</dbReference>
<feature type="compositionally biased region" description="Polar residues" evidence="7">
    <location>
        <begin position="1470"/>
        <end position="1490"/>
    </location>
</feature>
<evidence type="ECO:0000256" key="8">
    <source>
        <dbReference type="SAM" id="Phobius"/>
    </source>
</evidence>
<dbReference type="InterPro" id="IPR035965">
    <property type="entry name" value="PAS-like_dom_sf"/>
</dbReference>
<keyword evidence="11" id="KW-1185">Reference proteome</keyword>
<proteinExistence type="predicted"/>
<dbReference type="Pfam" id="PF25474">
    <property type="entry name" value="TPR_TmcB"/>
    <property type="match status" value="1"/>
</dbReference>
<dbReference type="Proteomes" id="UP000232323">
    <property type="component" value="Unassembled WGS sequence"/>
</dbReference>
<feature type="region of interest" description="Disordered" evidence="7">
    <location>
        <begin position="1"/>
        <end position="49"/>
    </location>
</feature>
<keyword evidence="5" id="KW-0418">Kinase</keyword>
<feature type="transmembrane region" description="Helical" evidence="8">
    <location>
        <begin position="2107"/>
        <end position="2137"/>
    </location>
</feature>
<feature type="compositionally biased region" description="Low complexity" evidence="7">
    <location>
        <begin position="2210"/>
        <end position="2219"/>
    </location>
</feature>
<dbReference type="SMART" id="SM00091">
    <property type="entry name" value="PAS"/>
    <property type="match status" value="2"/>
</dbReference>
<dbReference type="OrthoDB" id="514414at2759"/>
<feature type="compositionally biased region" description="Acidic residues" evidence="7">
    <location>
        <begin position="1811"/>
        <end position="1821"/>
    </location>
</feature>
<dbReference type="FunFam" id="3.30.450.20:FF:000060">
    <property type="entry name" value="Sensor protein FixL"/>
    <property type="match status" value="1"/>
</dbReference>
<keyword evidence="1" id="KW-0675">Receptor</keyword>
<dbReference type="CDD" id="cd00130">
    <property type="entry name" value="PAS"/>
    <property type="match status" value="1"/>
</dbReference>
<evidence type="ECO:0000256" key="5">
    <source>
        <dbReference type="ARBA" id="ARBA00022777"/>
    </source>
</evidence>
<feature type="compositionally biased region" description="Acidic residues" evidence="7">
    <location>
        <begin position="1307"/>
        <end position="1319"/>
    </location>
</feature>
<keyword evidence="1" id="KW-0600">Photoreceptor protein</keyword>
<evidence type="ECO:0000256" key="2">
    <source>
        <dbReference type="ARBA" id="ARBA00022606"/>
    </source>
</evidence>
<feature type="transmembrane region" description="Helical" evidence="8">
    <location>
        <begin position="169"/>
        <end position="193"/>
    </location>
</feature>
<feature type="transmembrane region" description="Helical" evidence="8">
    <location>
        <begin position="348"/>
        <end position="369"/>
    </location>
</feature>
<evidence type="ECO:0000256" key="1">
    <source>
        <dbReference type="ARBA" id="ARBA00022543"/>
    </source>
</evidence>
<keyword evidence="2" id="KW-0716">Sensory transduction</keyword>
<dbReference type="GO" id="GO:0005524">
    <property type="term" value="F:ATP binding"/>
    <property type="evidence" value="ECO:0007669"/>
    <property type="project" value="UniProtKB-KW"/>
</dbReference>
<dbReference type="InterPro" id="IPR057352">
    <property type="entry name" value="TPR_TmcB/C"/>
</dbReference>
<keyword evidence="8" id="KW-0812">Transmembrane</keyword>
<feature type="region of interest" description="Disordered" evidence="7">
    <location>
        <begin position="2184"/>
        <end position="2219"/>
    </location>
</feature>
<evidence type="ECO:0000256" key="6">
    <source>
        <dbReference type="ARBA" id="ARBA00022840"/>
    </source>
</evidence>
<sequence length="2219" mass="243756">MTELKRSSSMSSDNSSSSAGSGFSKSSRGSASSITGGGGTGGDKHNDDDNLEQSQSFMTSIFGVLFTLSKEKVDTSARFIVGKYILEFMQLLFLVASPSYGWHIDQSNFIWKVVTYVNFMNPIVNMGYGFYVGILYTVSVLLLISLILCVWVGYCFHLQRFPFVWPIQVLRLFVSVFFMVFYIASLGVFLVAVDCNWLGGAPYHVHAFPEVACMEMPHLINLAISATLALVFIIVTLAMTAADFELNLLSKRWTAASTSDVEVRVTLMRTAATLAFNLLSGSHKLQSLIIAGAFFYSAWSFLRWQPHFNQYMNHSRAGIYGAVSYAALLLLILTFGNSGGSDAFASSITNVMLVGIIPVGLFFMVVSFLRFRYTYSKAITAFRKSNSDANLRGIYRWGDIPAVEMASRVCRTLDAEDDEKQDAASVKLADKILKGGMSFFSSKAEMVLLYANFMVEVSGQQQAGHSQLVAAKNLKPSLVEQFSIFVREQEHMQASQTQASGESSTDLVSYVEFQKNQRLLVRCHRNALLATRDFWRLLTKNDVTFSSLINAFSTIEQSHTRADKAYKTMMERYSSSAKVLRMYAKFLEEVKNDPWLASQYNEESEKMEEAQAAAENMTLMGGEGEEGQRNASNSPVCVINAQGIIQMANKMLLELFGYKRGELDGKNVSMLMPQPFSGRHNTYLRNYISTGKAKILDSSREILGLHKDRYVFPASLFVTKVSGDGMDSVFMGVFKIMQEDKTTVRAYATPGGSILCCDMRFMDWFGIKSSELQGKLFHTLAVEQGQLEQLISLTSETSETDLNEGKVGVYGVHILHRYSQPVECDVVINVGGTEANRILVYNIKRKQSGADLMFASDAKGKIVYSTTGVAEMLSYNHKKLHGMNMQKLIAQPFAQLHSSWMKSPNARVPNGSCRCNSTVVMSDSNGCGIAVKCTLSEREINEKMHHVVILEKSSFEAGVAQQRLRVKLDLQRPGMVLDLHQQAATVGERKYFGNGAERKVAEEAYALASSTGAFGQKQAMYYNRHVSSFIDIFRMAREREGGTISSCTKLLEDMIAIARMKPGLSFRVGVHPPLEEARLSASPPPDGKHFVNENGVDVHAMEAQMLQRETKAAVMRIEVFKLGEGEDAEEEICLDLFSATSCTGIVEINHSGTVVKPACCNMHLSGPLFGVLTRAMNRKSIRKFLKLPPGVSVVESLMAEEDKKGKKGTKGALKNSYQSKQVGSVKILEGAHTDHRPLKVEVECVAKEGPGRMYMLRMKLHKPGFGPTDFPKLINDLLIKYVPESEAAKQAVASNTKAVAGTGYEGGDAEDEDTDEGGEEGGGGEGAGCSHSQDGSGVGDEGPREQLMDLPTSQEDTPDGEGRRSLEDPMGLALLGGGLSGAAVVPRRQKSHLPRGSARASMESARPVVGQGDRKLEEFPVGKVEGGKVRRTSFLIAGDDGEETIKHPAAGSGRMSPPSKPKPKTRKSETFGNLESDSEAESSMGSNAESGSGAVLTSLAAGVADEGNQGDFKKAKRKKRLQAMLNSQKARSVLMRFQVHSISVTLLLLAAHIVCFTGMMVVLSSQKTYNKELDVAGNAVRAMLSVPLWTRVMDSLYLNLTAGSQYPPIYQPSDKAMFVDLLQSDIDTFEAAHHGVYLGFSKLRRLNNVGSPLQTIWESDVIVTETWVDTYQSHEENITTTLWELGNDFIAAGREIMANARLMTDNGTVPLHNDRNWYFIIHNGPTALYNTYLSMIDALEQRSFVQSKLSKNVLLALLIVEACVLVMSALTYLIFLLQRVSIHRSHIYSVFLIVPNSLLRALASKKVAIDGEGDDDDDDDQPTQQNAPPPQIGIASQWRKPSGNLAGTSKVQGVMGSGMPWYSAVLKKVLGVGAQSPLTSAGSKKRLIKSNTDSVLMLLPFILWAILIIVIYPVCYIKLEHIETPIAMVNMANYLSFGVAREVFHVNELCSQTDNSGKLGVMSALSSSLNSLQMDWEAAMFGPASTQRSIYEHLSEATAFTFQGANQQTLLYRTRQCIRGGGTSSEAAFELPCFNSSDIYYEISHQGVAAMMERVIIESTVILNDNLSDINLYSPQLDYLWRVGLYDLSDGLDLLYSLTKSEAEKTLGLVVTLQIILLVLSILLASFFLIFMILPFLSQARKESQRIAELLSQLPVELDVEGMVSHALDATIASDKIEKKVQVANVEDTSKEGGQVQPKGSMADDDDDASSVAESDMLD</sequence>
<feature type="transmembrane region" description="Helical" evidence="8">
    <location>
        <begin position="219"/>
        <end position="242"/>
    </location>
</feature>
<reference evidence="10 11" key="1">
    <citation type="submission" date="2017-08" db="EMBL/GenBank/DDBJ databases">
        <title>Acidophilic green algal genome provides insights into adaptation to an acidic environment.</title>
        <authorList>
            <person name="Hirooka S."/>
            <person name="Hirose Y."/>
            <person name="Kanesaki Y."/>
            <person name="Higuchi S."/>
            <person name="Fujiwara T."/>
            <person name="Onuma R."/>
            <person name="Era A."/>
            <person name="Ohbayashi R."/>
            <person name="Uzuka A."/>
            <person name="Nozaki H."/>
            <person name="Yoshikawa H."/>
            <person name="Miyagishima S.Y."/>
        </authorList>
    </citation>
    <scope>NUCLEOTIDE SEQUENCE [LARGE SCALE GENOMIC DNA]</scope>
    <source>
        <strain evidence="10 11">NIES-2499</strain>
    </source>
</reference>
<keyword evidence="8" id="KW-1133">Transmembrane helix</keyword>
<feature type="region of interest" description="Disordered" evidence="7">
    <location>
        <begin position="1290"/>
        <end position="1369"/>
    </location>
</feature>
<dbReference type="InterPro" id="IPR052994">
    <property type="entry name" value="Tiny_macrocysts_regulators"/>
</dbReference>
<name>A0A250WQV3_9CHLO</name>
<feature type="region of interest" description="Disordered" evidence="7">
    <location>
        <begin position="1810"/>
        <end position="1833"/>
    </location>
</feature>
<comment type="caution">
    <text evidence="10">The sequence shown here is derived from an EMBL/GenBank/DDBJ whole genome shotgun (WGS) entry which is preliminary data.</text>
</comment>
<keyword evidence="6" id="KW-0067">ATP-binding</keyword>
<dbReference type="InterPro" id="IPR000014">
    <property type="entry name" value="PAS"/>
</dbReference>
<feature type="transmembrane region" description="Helical" evidence="8">
    <location>
        <begin position="317"/>
        <end position="336"/>
    </location>
</feature>
<feature type="region of interest" description="Disordered" evidence="7">
    <location>
        <begin position="1432"/>
        <end position="1491"/>
    </location>
</feature>
<feature type="transmembrane region" description="Helical" evidence="8">
    <location>
        <begin position="128"/>
        <end position="157"/>
    </location>
</feature>
<feature type="region of interest" description="Disordered" evidence="7">
    <location>
        <begin position="1386"/>
        <end position="1413"/>
    </location>
</feature>
<dbReference type="NCBIfam" id="TIGR00229">
    <property type="entry name" value="sensory_box"/>
    <property type="match status" value="1"/>
</dbReference>
<dbReference type="GO" id="GO:0009881">
    <property type="term" value="F:photoreceptor activity"/>
    <property type="evidence" value="ECO:0007669"/>
    <property type="project" value="UniProtKB-KW"/>
</dbReference>
<dbReference type="SUPFAM" id="SSF55785">
    <property type="entry name" value="PYP-like sensor domain (PAS domain)"/>
    <property type="match status" value="1"/>
</dbReference>
<evidence type="ECO:0000256" key="7">
    <source>
        <dbReference type="SAM" id="MobiDB-lite"/>
    </source>
</evidence>
<evidence type="ECO:0000313" key="10">
    <source>
        <dbReference type="EMBL" id="GAX73193.1"/>
    </source>
</evidence>
<dbReference type="PROSITE" id="PS50112">
    <property type="entry name" value="PAS"/>
    <property type="match status" value="1"/>
</dbReference>
<evidence type="ECO:0000313" key="11">
    <source>
        <dbReference type="Proteomes" id="UP000232323"/>
    </source>
</evidence>
<feature type="compositionally biased region" description="Low complexity" evidence="7">
    <location>
        <begin position="7"/>
        <end position="34"/>
    </location>
</feature>
<feature type="transmembrane region" description="Helical" evidence="8">
    <location>
        <begin position="288"/>
        <end position="305"/>
    </location>
</feature>
<protein>
    <recommendedName>
        <fullName evidence="9">PAS domain-containing protein</fullName>
    </recommendedName>
</protein>
<organism evidence="10 11">
    <name type="scientific">Chlamydomonas eustigma</name>
    <dbReference type="NCBI Taxonomy" id="1157962"/>
    <lineage>
        <taxon>Eukaryota</taxon>
        <taxon>Viridiplantae</taxon>
        <taxon>Chlorophyta</taxon>
        <taxon>core chlorophytes</taxon>
        <taxon>Chlorophyceae</taxon>
        <taxon>CS clade</taxon>
        <taxon>Chlamydomonadales</taxon>
        <taxon>Chlamydomonadaceae</taxon>
        <taxon>Chlamydomonas</taxon>
    </lineage>
</organism>